<evidence type="ECO:0000313" key="8">
    <source>
        <dbReference type="EMBL" id="CAF1074170.1"/>
    </source>
</evidence>
<accession>A0A814M729</accession>
<evidence type="ECO:0000256" key="2">
    <source>
        <dbReference type="ARBA" id="ARBA00022801"/>
    </source>
</evidence>
<evidence type="ECO:0000256" key="1">
    <source>
        <dbReference type="ARBA" id="ARBA00013064"/>
    </source>
</evidence>
<evidence type="ECO:0000259" key="7">
    <source>
        <dbReference type="PROSITE" id="PS50056"/>
    </source>
</evidence>
<evidence type="ECO:0000256" key="5">
    <source>
        <dbReference type="SAM" id="MobiDB-lite"/>
    </source>
</evidence>
<dbReference type="SUPFAM" id="SSF52799">
    <property type="entry name" value="(Phosphotyrosine protein) phosphatases II"/>
    <property type="match status" value="1"/>
</dbReference>
<dbReference type="Proteomes" id="UP000681722">
    <property type="component" value="Unassembled WGS sequence"/>
</dbReference>
<protein>
    <recommendedName>
        <fullName evidence="1">protein-tyrosine-phosphatase</fullName>
        <ecNumber evidence="1">3.1.3.48</ecNumber>
    </recommendedName>
</protein>
<dbReference type="InterPro" id="IPR000387">
    <property type="entry name" value="Tyr_Pase_dom"/>
</dbReference>
<dbReference type="GO" id="GO:0005737">
    <property type="term" value="C:cytoplasm"/>
    <property type="evidence" value="ECO:0007669"/>
    <property type="project" value="TreeGrafter"/>
</dbReference>
<dbReference type="PRINTS" id="PR00700">
    <property type="entry name" value="PRTYPHPHTASE"/>
</dbReference>
<feature type="domain" description="Tyrosine-protein phosphatase" evidence="6">
    <location>
        <begin position="27"/>
        <end position="256"/>
    </location>
</feature>
<evidence type="ECO:0000313" key="9">
    <source>
        <dbReference type="EMBL" id="CAF1318823.1"/>
    </source>
</evidence>
<dbReference type="InterPro" id="IPR000242">
    <property type="entry name" value="PTP_cat"/>
</dbReference>
<dbReference type="SMART" id="SM00404">
    <property type="entry name" value="PTPc_motif"/>
    <property type="match status" value="1"/>
</dbReference>
<dbReference type="PROSITE" id="PS00383">
    <property type="entry name" value="TYR_PHOSPHATASE_1"/>
    <property type="match status" value="1"/>
</dbReference>
<comment type="similarity">
    <text evidence="4">Belongs to the protein-tyrosine phosphatase family. Non-receptor class 4 subfamily.</text>
</comment>
<dbReference type="InterPro" id="IPR047170">
    <property type="entry name" value="PTN12/18/22"/>
</dbReference>
<dbReference type="PANTHER" id="PTHR45983">
    <property type="entry name" value="TYROSINE PHOSPHATSE N18, PUTATIVE-RELATED"/>
    <property type="match status" value="1"/>
</dbReference>
<dbReference type="PROSITE" id="PS50056">
    <property type="entry name" value="TYR_PHOSPHATASE_2"/>
    <property type="match status" value="1"/>
</dbReference>
<reference evidence="8" key="1">
    <citation type="submission" date="2021-02" db="EMBL/GenBank/DDBJ databases">
        <authorList>
            <person name="Nowell W R."/>
        </authorList>
    </citation>
    <scope>NUCLEOTIDE SEQUENCE</scope>
</reference>
<dbReference type="Proteomes" id="UP000677228">
    <property type="component" value="Unassembled WGS sequence"/>
</dbReference>
<dbReference type="PANTHER" id="PTHR45983:SF2">
    <property type="entry name" value="PROTEIN-TYROSINE-PHOSPHATASE"/>
    <property type="match status" value="1"/>
</dbReference>
<feature type="domain" description="Tyrosine specific protein phosphatases" evidence="7">
    <location>
        <begin position="213"/>
        <end position="257"/>
    </location>
</feature>
<dbReference type="GO" id="GO:0004726">
    <property type="term" value="F:non-membrane spanning protein tyrosine phosphatase activity"/>
    <property type="evidence" value="ECO:0007669"/>
    <property type="project" value="InterPro"/>
</dbReference>
<evidence type="ECO:0000313" key="11">
    <source>
        <dbReference type="EMBL" id="CAF4128346.1"/>
    </source>
</evidence>
<dbReference type="EMBL" id="CAJOBA010042186">
    <property type="protein sequence ID" value="CAF4128346.1"/>
    <property type="molecule type" value="Genomic_DNA"/>
</dbReference>
<dbReference type="InterPro" id="IPR029021">
    <property type="entry name" value="Prot-tyrosine_phosphatase-like"/>
</dbReference>
<dbReference type="Pfam" id="PF00102">
    <property type="entry name" value="Y_phosphatase"/>
    <property type="match status" value="1"/>
</dbReference>
<dbReference type="InterPro" id="IPR016130">
    <property type="entry name" value="Tyr_Pase_AS"/>
</dbReference>
<evidence type="ECO:0000256" key="3">
    <source>
        <dbReference type="ARBA" id="ARBA00022912"/>
    </source>
</evidence>
<feature type="compositionally biased region" description="Basic and acidic residues" evidence="5">
    <location>
        <begin position="318"/>
        <end position="338"/>
    </location>
</feature>
<dbReference type="Proteomes" id="UP000682733">
    <property type="component" value="Unassembled WGS sequence"/>
</dbReference>
<dbReference type="SMART" id="SM00194">
    <property type="entry name" value="PTPc"/>
    <property type="match status" value="1"/>
</dbReference>
<dbReference type="EMBL" id="CAJOBC010004792">
    <property type="protein sequence ID" value="CAF3840926.1"/>
    <property type="molecule type" value="Genomic_DNA"/>
</dbReference>
<feature type="region of interest" description="Disordered" evidence="5">
    <location>
        <begin position="277"/>
        <end position="343"/>
    </location>
</feature>
<evidence type="ECO:0000313" key="10">
    <source>
        <dbReference type="EMBL" id="CAF3840926.1"/>
    </source>
</evidence>
<dbReference type="Proteomes" id="UP000663829">
    <property type="component" value="Unassembled WGS sequence"/>
</dbReference>
<sequence>MYTKLSQKLERTITEYENATDPESTEIGKEFAQLQKTMYENKDLYACNEGAKPINRLKNRYKDVLPYDKYRVKLDVIENLDGSDYINASYVEDFLDGMQRYIAAQGPIDESLNDFIRMIWELQVTSIICIANEIEDGRRKFKRYWPEDDNPNPLIAGDYHISKDTSSAKTCKCANYEVQPLTISRGSSQRPVLLYHFLKWPDHDIPSGEGPILDLLELLHKDRTPLSPDTPILVHCSLTFHCSAGCGRTGTIIAIDLCRILIQDRVKYSSSATITKNPDLNNVHEPSIAPPPVPPRIKQDSKTGTIGYPVNGELPVKPSRDKKPNNRNNLDVKYKKNDNSYSNSVDNLNTNSCTISKDIDKCHSNPLDVSTPTYTRQHK</sequence>
<dbReference type="EMBL" id="CAJNOQ010004792">
    <property type="protein sequence ID" value="CAF1074170.1"/>
    <property type="molecule type" value="Genomic_DNA"/>
</dbReference>
<dbReference type="EMBL" id="CAJNOK010020590">
    <property type="protein sequence ID" value="CAF1318823.1"/>
    <property type="molecule type" value="Genomic_DNA"/>
</dbReference>
<evidence type="ECO:0000256" key="4">
    <source>
        <dbReference type="ARBA" id="ARBA00034734"/>
    </source>
</evidence>
<keyword evidence="2" id="KW-0378">Hydrolase</keyword>
<gene>
    <name evidence="8" type="ORF">GPM918_LOCUS17431</name>
    <name evidence="9" type="ORF">OVA965_LOCUS29340</name>
    <name evidence="10" type="ORF">SRO942_LOCUS17430</name>
    <name evidence="11" type="ORF">TMI583_LOCUS30108</name>
</gene>
<dbReference type="GO" id="GO:0005634">
    <property type="term" value="C:nucleus"/>
    <property type="evidence" value="ECO:0007669"/>
    <property type="project" value="TreeGrafter"/>
</dbReference>
<dbReference type="AlphaFoldDB" id="A0A814M729"/>
<proteinExistence type="inferred from homology"/>
<comment type="caution">
    <text evidence="8">The sequence shown here is derived from an EMBL/GenBank/DDBJ whole genome shotgun (WGS) entry which is preliminary data.</text>
</comment>
<name>A0A814M729_9BILA</name>
<dbReference type="PROSITE" id="PS50055">
    <property type="entry name" value="TYR_PHOSPHATASE_PTP"/>
    <property type="match status" value="1"/>
</dbReference>
<dbReference type="Gene3D" id="3.90.190.10">
    <property type="entry name" value="Protein tyrosine phosphatase superfamily"/>
    <property type="match status" value="1"/>
</dbReference>
<keyword evidence="3" id="KW-0904">Protein phosphatase</keyword>
<dbReference type="EC" id="3.1.3.48" evidence="1"/>
<dbReference type="OrthoDB" id="10253954at2759"/>
<organism evidence="8 12">
    <name type="scientific">Didymodactylos carnosus</name>
    <dbReference type="NCBI Taxonomy" id="1234261"/>
    <lineage>
        <taxon>Eukaryota</taxon>
        <taxon>Metazoa</taxon>
        <taxon>Spiralia</taxon>
        <taxon>Gnathifera</taxon>
        <taxon>Rotifera</taxon>
        <taxon>Eurotatoria</taxon>
        <taxon>Bdelloidea</taxon>
        <taxon>Philodinida</taxon>
        <taxon>Philodinidae</taxon>
        <taxon>Didymodactylos</taxon>
    </lineage>
</organism>
<evidence type="ECO:0000259" key="6">
    <source>
        <dbReference type="PROSITE" id="PS50055"/>
    </source>
</evidence>
<dbReference type="InterPro" id="IPR003595">
    <property type="entry name" value="Tyr_Pase_cat"/>
</dbReference>
<keyword evidence="12" id="KW-1185">Reference proteome</keyword>
<evidence type="ECO:0000313" key="12">
    <source>
        <dbReference type="Proteomes" id="UP000663829"/>
    </source>
</evidence>